<feature type="transmembrane region" description="Helical" evidence="1">
    <location>
        <begin position="20"/>
        <end position="42"/>
    </location>
</feature>
<dbReference type="AlphaFoldDB" id="A0A0B6YRW1"/>
<accession>A0A0B6YRW1</accession>
<keyword evidence="1" id="KW-1133">Transmembrane helix</keyword>
<gene>
    <name evidence="2" type="primary">ORF33320</name>
</gene>
<keyword evidence="1" id="KW-0472">Membrane</keyword>
<name>A0A0B6YRW1_9EUPU</name>
<proteinExistence type="predicted"/>
<reference evidence="2" key="1">
    <citation type="submission" date="2014-12" db="EMBL/GenBank/DDBJ databases">
        <title>Insight into the proteome of Arion vulgaris.</title>
        <authorList>
            <person name="Aradska J."/>
            <person name="Bulat T."/>
            <person name="Smidak R."/>
            <person name="Sarate P."/>
            <person name="Gangsoo J."/>
            <person name="Sialana F."/>
            <person name="Bilban M."/>
            <person name="Lubec G."/>
        </authorList>
    </citation>
    <scope>NUCLEOTIDE SEQUENCE</scope>
    <source>
        <tissue evidence="2">Skin</tissue>
    </source>
</reference>
<dbReference type="EMBL" id="HACG01011636">
    <property type="protein sequence ID" value="CEK58501.1"/>
    <property type="molecule type" value="Transcribed_RNA"/>
</dbReference>
<keyword evidence="1" id="KW-0812">Transmembrane</keyword>
<protein>
    <submittedName>
        <fullName evidence="2">Uncharacterized protein</fullName>
    </submittedName>
</protein>
<organism evidence="2">
    <name type="scientific">Arion vulgaris</name>
    <dbReference type="NCBI Taxonomy" id="1028688"/>
    <lineage>
        <taxon>Eukaryota</taxon>
        <taxon>Metazoa</taxon>
        <taxon>Spiralia</taxon>
        <taxon>Lophotrochozoa</taxon>
        <taxon>Mollusca</taxon>
        <taxon>Gastropoda</taxon>
        <taxon>Heterobranchia</taxon>
        <taxon>Euthyneura</taxon>
        <taxon>Panpulmonata</taxon>
        <taxon>Eupulmonata</taxon>
        <taxon>Stylommatophora</taxon>
        <taxon>Helicina</taxon>
        <taxon>Arionoidea</taxon>
        <taxon>Arionidae</taxon>
        <taxon>Arion</taxon>
    </lineage>
</organism>
<evidence type="ECO:0000256" key="1">
    <source>
        <dbReference type="SAM" id="Phobius"/>
    </source>
</evidence>
<feature type="non-terminal residue" evidence="2">
    <location>
        <position position="1"/>
    </location>
</feature>
<evidence type="ECO:0000313" key="2">
    <source>
        <dbReference type="EMBL" id="CEK58501.1"/>
    </source>
</evidence>
<sequence length="73" mass="8302">KFVLMNPAETNSLARPEIELGSPALGALLSHAIHLLVLSFIYQYLLKVEELSEFHIEMFAAVNARNLQQCQRY</sequence>